<accession>A0AAU9SQQ7</accession>
<dbReference type="Gene3D" id="1.20.58.2220">
    <property type="entry name" value="Formin, FH2 domain"/>
    <property type="match status" value="1"/>
</dbReference>
<evidence type="ECO:0000313" key="3">
    <source>
        <dbReference type="EMBL" id="CAH2069557.1"/>
    </source>
</evidence>
<organism evidence="3 4">
    <name type="scientific">Thlaspi arvense</name>
    <name type="common">Field penny-cress</name>
    <dbReference type="NCBI Taxonomy" id="13288"/>
    <lineage>
        <taxon>Eukaryota</taxon>
        <taxon>Viridiplantae</taxon>
        <taxon>Streptophyta</taxon>
        <taxon>Embryophyta</taxon>
        <taxon>Tracheophyta</taxon>
        <taxon>Spermatophyta</taxon>
        <taxon>Magnoliopsida</taxon>
        <taxon>eudicotyledons</taxon>
        <taxon>Gunneridae</taxon>
        <taxon>Pentapetalae</taxon>
        <taxon>rosids</taxon>
        <taxon>malvids</taxon>
        <taxon>Brassicales</taxon>
        <taxon>Brassicaceae</taxon>
        <taxon>Thlaspideae</taxon>
        <taxon>Thlaspi</taxon>
    </lineage>
</organism>
<dbReference type="Pfam" id="PF02181">
    <property type="entry name" value="FH2"/>
    <property type="match status" value="1"/>
</dbReference>
<proteinExistence type="inferred from homology"/>
<dbReference type="InterPro" id="IPR042201">
    <property type="entry name" value="FH2_Formin_sf"/>
</dbReference>
<name>A0AAU9SQQ7_THLAR</name>
<protein>
    <recommendedName>
        <fullName evidence="2">FH2 domain-containing protein</fullName>
    </recommendedName>
</protein>
<gene>
    <name evidence="3" type="ORF">TAV2_LOCUS19590</name>
</gene>
<evidence type="ECO:0000259" key="2">
    <source>
        <dbReference type="PROSITE" id="PS51444"/>
    </source>
</evidence>
<comment type="similarity">
    <text evidence="1">Belongs to the formin-like family. Class-II subfamily.</text>
</comment>
<dbReference type="PANTHER" id="PTHR45733:SF20">
    <property type="entry name" value="FORMIN-LIKE PROTEIN 13"/>
    <property type="match status" value="1"/>
</dbReference>
<dbReference type="PROSITE" id="PS51444">
    <property type="entry name" value="FH2"/>
    <property type="match status" value="1"/>
</dbReference>
<dbReference type="SUPFAM" id="SSF101447">
    <property type="entry name" value="Formin homology 2 domain (FH2 domain)"/>
    <property type="match status" value="1"/>
</dbReference>
<dbReference type="Proteomes" id="UP000836841">
    <property type="component" value="Chromosome 6"/>
</dbReference>
<dbReference type="PANTHER" id="PTHR45733">
    <property type="entry name" value="FORMIN-J"/>
    <property type="match status" value="1"/>
</dbReference>
<evidence type="ECO:0000313" key="4">
    <source>
        <dbReference type="Proteomes" id="UP000836841"/>
    </source>
</evidence>
<feature type="domain" description="FH2" evidence="2">
    <location>
        <begin position="1"/>
        <end position="83"/>
    </location>
</feature>
<sequence>MRKVKEFLNYAEAEVRSLASFYSGVGRNVDGLIRYFGEDPAKCHFEKVVATLLDFVRLFNRAREENEKHFEEEAKKNAEKEKT</sequence>
<dbReference type="InterPro" id="IPR051144">
    <property type="entry name" value="Formin_homology_domain"/>
</dbReference>
<evidence type="ECO:0000256" key="1">
    <source>
        <dbReference type="ARBA" id="ARBA00006468"/>
    </source>
</evidence>
<dbReference type="EMBL" id="OU466862">
    <property type="protein sequence ID" value="CAH2069557.1"/>
    <property type="molecule type" value="Genomic_DNA"/>
</dbReference>
<keyword evidence="4" id="KW-1185">Reference proteome</keyword>
<reference evidence="3 4" key="1">
    <citation type="submission" date="2022-03" db="EMBL/GenBank/DDBJ databases">
        <authorList>
            <person name="Nunn A."/>
            <person name="Chopra R."/>
            <person name="Nunn A."/>
            <person name="Contreras Garrido A."/>
        </authorList>
    </citation>
    <scope>NUCLEOTIDE SEQUENCE [LARGE SCALE GENOMIC DNA]</scope>
</reference>
<dbReference type="AlphaFoldDB" id="A0AAU9SQQ7"/>
<dbReference type="InterPro" id="IPR015425">
    <property type="entry name" value="FH2_Formin"/>
</dbReference>